<proteinExistence type="predicted"/>
<organism evidence="1 2">
    <name type="scientific">Escherichia phage vB_EcoM-VpaE1</name>
    <dbReference type="NCBI Taxonomy" id="1555238"/>
    <lineage>
        <taxon>Viruses</taxon>
        <taxon>Duplodnaviria</taxon>
        <taxon>Heunggongvirae</taxon>
        <taxon>Uroviricota</taxon>
        <taxon>Caudoviricetes</taxon>
        <taxon>Andersonviridae</taxon>
        <taxon>Ounavirinae</taxon>
        <taxon>Felixounavirus</taxon>
        <taxon>Felixounavirus VpaE1</taxon>
    </lineage>
</organism>
<evidence type="ECO:0000313" key="2">
    <source>
        <dbReference type="Proteomes" id="UP000030212"/>
    </source>
</evidence>
<dbReference type="OrthoDB" id="9076at10239"/>
<reference evidence="1 2" key="1">
    <citation type="submission" date="2014-09" db="EMBL/GenBank/DDBJ databases">
        <title>Genome of Escherichia coli infecting bacteriophage vB_EcoM-VpaE1.</title>
        <authorList>
            <person name="Truncaite L."/>
            <person name="Simoliunas E."/>
            <person name="Zajanckauskaite A."/>
            <person name="Kaliniene L."/>
            <person name="Vilkaityte M."/>
            <person name="Meskys R."/>
        </authorList>
    </citation>
    <scope>NUCLEOTIDE SEQUENCE [LARGE SCALE GENOMIC DNA]</scope>
    <source>
        <strain evidence="1">VpaE1</strain>
    </source>
</reference>
<gene>
    <name evidence="1" type="ORF">VpaE1_026</name>
</gene>
<dbReference type="EMBL" id="KM657822">
    <property type="protein sequence ID" value="AIW02286.1"/>
    <property type="molecule type" value="Genomic_DNA"/>
</dbReference>
<dbReference type="KEGG" id="vg:24722023"/>
<accession>A0A0A0RK23</accession>
<dbReference type="RefSeq" id="YP_009147295.1">
    <property type="nucleotide sequence ID" value="NC_027337.1"/>
</dbReference>
<keyword evidence="2" id="KW-1185">Reference proteome</keyword>
<dbReference type="GeneID" id="24722023"/>
<evidence type="ECO:0000313" key="1">
    <source>
        <dbReference type="EMBL" id="AIW02286.1"/>
    </source>
</evidence>
<name>A0A0A0RK23_9CAUD</name>
<protein>
    <submittedName>
        <fullName evidence="1">Uncharacterized protein</fullName>
    </submittedName>
</protein>
<dbReference type="Proteomes" id="UP000030212">
    <property type="component" value="Genome"/>
</dbReference>
<sequence>MTSSRTIVINSQFQLTKFYDSGVIAMEKDNLKDVEGNYLVLDWSDVQEALSEESLDRLKQIVFAVRGYREVKNGKEPLEGIFVEKSYPFYEDTLQKVKMYFKQKNRKVVTMVSLGGQSMSVMEDINPKRPSKGVCIKITGHEEYISVDDFSVFCNGSAIFNGFHYGIRVYPIKGDDVMMQVFDKNNGFTHFYQTTKSSLKTVLETLI</sequence>